<dbReference type="PaxDb" id="537011-PREVCOP_06556"/>
<comment type="caution">
    <text evidence="3">The sequence shown here is derived from an EMBL/GenBank/DDBJ whole genome shotgun (WGS) entry which is preliminary data.</text>
</comment>
<dbReference type="OrthoDB" id="1525197at2"/>
<evidence type="ECO:0000313" key="3">
    <source>
        <dbReference type="EMBL" id="EFB33990.1"/>
    </source>
</evidence>
<dbReference type="RefSeq" id="WP_006849223.1">
    <property type="nucleotide sequence ID" value="NZ_CP085932.1"/>
</dbReference>
<dbReference type="GeneID" id="69847829"/>
<evidence type="ECO:0000256" key="1">
    <source>
        <dbReference type="SAM" id="MobiDB-lite"/>
    </source>
</evidence>
<reference evidence="3" key="1">
    <citation type="submission" date="2009-11" db="EMBL/GenBank/DDBJ databases">
        <authorList>
            <person name="Weinstock G."/>
            <person name="Sodergren E."/>
            <person name="Clifton S."/>
            <person name="Fulton L."/>
            <person name="Fulton B."/>
            <person name="Courtney L."/>
            <person name="Fronick C."/>
            <person name="Harrison M."/>
            <person name="Strong C."/>
            <person name="Farmer C."/>
            <person name="Delahaunty K."/>
            <person name="Markovic C."/>
            <person name="Hall O."/>
            <person name="Minx P."/>
            <person name="Tomlinson C."/>
            <person name="Mitreva M."/>
            <person name="Nelson J."/>
            <person name="Hou S."/>
            <person name="Wollam A."/>
            <person name="Pepin K.H."/>
            <person name="Johnson M."/>
            <person name="Bhonagiri V."/>
            <person name="Nash W.E."/>
            <person name="Warren W."/>
            <person name="Chinwalla A."/>
            <person name="Mardis E.R."/>
            <person name="Wilson R.K."/>
        </authorList>
    </citation>
    <scope>NUCLEOTIDE SEQUENCE [LARGE SCALE GENOMIC DNA]</scope>
    <source>
        <strain evidence="3">DSM 18205</strain>
    </source>
</reference>
<feature type="region of interest" description="Disordered" evidence="1">
    <location>
        <begin position="334"/>
        <end position="370"/>
    </location>
</feature>
<dbReference type="STRING" id="537011.PREVCOP_06556"/>
<accession>D1PH36</accession>
<name>D1PH36_9BACT</name>
<protein>
    <submittedName>
        <fullName evidence="3">Relaxase/mobilization nuclease domain protein</fullName>
    </submittedName>
</protein>
<feature type="domain" description="MobA/VirD2-like nuclease" evidence="2">
    <location>
        <begin position="18"/>
        <end position="147"/>
    </location>
</feature>
<proteinExistence type="predicted"/>
<dbReference type="HOGENOM" id="CLU_022309_0_0_10"/>
<sequence>MMAKIKDNIASFGGRVNYVNNPKEKNSTILASNGLLLESNRTITESFNFQAAANPRVTNPSGHIAIGFALQDKSKMTDELMTTICLDYMARMGITETQFLLVRHRDKDHDHAHLLYNRVNYDRKTINANNFKKNMKVCRELSQKYGLYISSGNEQMNLDHLRGKEKHRYELMAKVTEALEESHSWDDFKEALLSEGVTVEFRFDKVIGERVGISFKDGEYKFKGSALGKDKFSLPALDRYFKYEEAKNKVYTDEYNQRYRIDPEFPDIRQYEYVENEDVTLVDKVHTDEPFDINNVFDFSQKFSDSGSSSADEGFGIGRKIAAAALELAMGGTEIAQTSGGGGNSSSGGWRDDDDDKEENKNKYKRKGRR</sequence>
<dbReference type="Proteomes" id="UP000004477">
    <property type="component" value="Unassembled WGS sequence"/>
</dbReference>
<evidence type="ECO:0000259" key="2">
    <source>
        <dbReference type="Pfam" id="PF03432"/>
    </source>
</evidence>
<dbReference type="InterPro" id="IPR005094">
    <property type="entry name" value="Endonuclease_MobA/VirD2"/>
</dbReference>
<organism evidence="3 4">
    <name type="scientific">Segatella copri DSM 18205</name>
    <dbReference type="NCBI Taxonomy" id="537011"/>
    <lineage>
        <taxon>Bacteria</taxon>
        <taxon>Pseudomonadati</taxon>
        <taxon>Bacteroidota</taxon>
        <taxon>Bacteroidia</taxon>
        <taxon>Bacteroidales</taxon>
        <taxon>Prevotellaceae</taxon>
        <taxon>Segatella</taxon>
    </lineage>
</organism>
<keyword evidence="4" id="KW-1185">Reference proteome</keyword>
<dbReference type="AlphaFoldDB" id="D1PH36"/>
<evidence type="ECO:0000313" key="4">
    <source>
        <dbReference type="Proteomes" id="UP000004477"/>
    </source>
</evidence>
<dbReference type="EMBL" id="ACBX02000049">
    <property type="protein sequence ID" value="EFB33990.1"/>
    <property type="molecule type" value="Genomic_DNA"/>
</dbReference>
<dbReference type="Pfam" id="PF03432">
    <property type="entry name" value="Relaxase"/>
    <property type="match status" value="1"/>
</dbReference>
<gene>
    <name evidence="3" type="ORF">PREVCOP_06556</name>
</gene>